<sequence length="69" mass="7459">MFGGTTNIDASPVYLPLARVELGCNLGPVTTKAVVIRNELDQGSPGEASRSRSKQKKQEAQEMTTKQPK</sequence>
<comment type="caution">
    <text evidence="2">The sequence shown here is derived from an EMBL/GenBank/DDBJ whole genome shotgun (WGS) entry which is preliminary data.</text>
</comment>
<dbReference type="EMBL" id="BPLR01009012">
    <property type="protein sequence ID" value="GIY29002.1"/>
    <property type="molecule type" value="Genomic_DNA"/>
</dbReference>
<keyword evidence="3" id="KW-1185">Reference proteome</keyword>
<evidence type="ECO:0000313" key="3">
    <source>
        <dbReference type="Proteomes" id="UP001054945"/>
    </source>
</evidence>
<feature type="region of interest" description="Disordered" evidence="1">
    <location>
        <begin position="39"/>
        <end position="69"/>
    </location>
</feature>
<gene>
    <name evidence="2" type="ORF">CEXT_217691</name>
</gene>
<reference evidence="2 3" key="1">
    <citation type="submission" date="2021-06" db="EMBL/GenBank/DDBJ databases">
        <title>Caerostris extrusa draft genome.</title>
        <authorList>
            <person name="Kono N."/>
            <person name="Arakawa K."/>
        </authorList>
    </citation>
    <scope>NUCLEOTIDE SEQUENCE [LARGE SCALE GENOMIC DNA]</scope>
</reference>
<name>A0AAV4S642_CAEEX</name>
<dbReference type="Proteomes" id="UP001054945">
    <property type="component" value="Unassembled WGS sequence"/>
</dbReference>
<accession>A0AAV4S642</accession>
<dbReference type="AlphaFoldDB" id="A0AAV4S642"/>
<protein>
    <submittedName>
        <fullName evidence="2">Uncharacterized protein</fullName>
    </submittedName>
</protein>
<proteinExistence type="predicted"/>
<evidence type="ECO:0000256" key="1">
    <source>
        <dbReference type="SAM" id="MobiDB-lite"/>
    </source>
</evidence>
<organism evidence="2 3">
    <name type="scientific">Caerostris extrusa</name>
    <name type="common">Bark spider</name>
    <name type="synonym">Caerostris bankana</name>
    <dbReference type="NCBI Taxonomy" id="172846"/>
    <lineage>
        <taxon>Eukaryota</taxon>
        <taxon>Metazoa</taxon>
        <taxon>Ecdysozoa</taxon>
        <taxon>Arthropoda</taxon>
        <taxon>Chelicerata</taxon>
        <taxon>Arachnida</taxon>
        <taxon>Araneae</taxon>
        <taxon>Araneomorphae</taxon>
        <taxon>Entelegynae</taxon>
        <taxon>Araneoidea</taxon>
        <taxon>Araneidae</taxon>
        <taxon>Caerostris</taxon>
    </lineage>
</organism>
<evidence type="ECO:0000313" key="2">
    <source>
        <dbReference type="EMBL" id="GIY29002.1"/>
    </source>
</evidence>